<comment type="caution">
    <text evidence="2">The sequence shown here is derived from an EMBL/GenBank/DDBJ whole genome shotgun (WGS) entry which is preliminary data.</text>
</comment>
<feature type="transmembrane region" description="Helical" evidence="1">
    <location>
        <begin position="148"/>
        <end position="164"/>
    </location>
</feature>
<sequence>MSSKPPPRGPFHRENSDISIPGTATFALGRLADAPLQYTMFARGLAVKGLASVGLRASNVLVTAVPGFGGLGPIPTLLTGMYAVAGIRQAYWAVFTANNYYSTSASLGIVFCNTAINIVNTLAAVHVLISTPNSNLGSFTDFIGWKQWAGLTIFAIGIAMETIAKK</sequence>
<dbReference type="Proteomes" id="UP000623467">
    <property type="component" value="Unassembled WGS sequence"/>
</dbReference>
<proteinExistence type="predicted"/>
<keyword evidence="1" id="KW-0812">Transmembrane</keyword>
<evidence type="ECO:0000256" key="1">
    <source>
        <dbReference type="SAM" id="Phobius"/>
    </source>
</evidence>
<evidence type="ECO:0000313" key="2">
    <source>
        <dbReference type="EMBL" id="KAF7364242.1"/>
    </source>
</evidence>
<evidence type="ECO:0000313" key="3">
    <source>
        <dbReference type="Proteomes" id="UP000623467"/>
    </source>
</evidence>
<organism evidence="2 3">
    <name type="scientific">Mycena sanguinolenta</name>
    <dbReference type="NCBI Taxonomy" id="230812"/>
    <lineage>
        <taxon>Eukaryota</taxon>
        <taxon>Fungi</taxon>
        <taxon>Dikarya</taxon>
        <taxon>Basidiomycota</taxon>
        <taxon>Agaricomycotina</taxon>
        <taxon>Agaricomycetes</taxon>
        <taxon>Agaricomycetidae</taxon>
        <taxon>Agaricales</taxon>
        <taxon>Marasmiineae</taxon>
        <taxon>Mycenaceae</taxon>
        <taxon>Mycena</taxon>
    </lineage>
</organism>
<gene>
    <name evidence="2" type="ORF">MSAN_01084000</name>
</gene>
<dbReference type="OrthoDB" id="67965at2759"/>
<keyword evidence="1" id="KW-1133">Transmembrane helix</keyword>
<feature type="transmembrane region" description="Helical" evidence="1">
    <location>
        <begin position="107"/>
        <end position="128"/>
    </location>
</feature>
<dbReference type="AlphaFoldDB" id="A0A8H7D989"/>
<reference evidence="2" key="1">
    <citation type="submission" date="2020-05" db="EMBL/GenBank/DDBJ databases">
        <title>Mycena genomes resolve the evolution of fungal bioluminescence.</title>
        <authorList>
            <person name="Tsai I.J."/>
        </authorList>
    </citation>
    <scope>NUCLEOTIDE SEQUENCE</scope>
    <source>
        <strain evidence="2">160909Yilan</strain>
    </source>
</reference>
<protein>
    <submittedName>
        <fullName evidence="2">S5A-REDUCTASE domain-containing protein</fullName>
    </submittedName>
</protein>
<accession>A0A8H7D989</accession>
<dbReference type="EMBL" id="JACAZH010000007">
    <property type="protein sequence ID" value="KAF7364242.1"/>
    <property type="molecule type" value="Genomic_DNA"/>
</dbReference>
<keyword evidence="1" id="KW-0472">Membrane</keyword>
<name>A0A8H7D989_9AGAR</name>
<keyword evidence="3" id="KW-1185">Reference proteome</keyword>